<comment type="similarity">
    <text evidence="2 10">Belongs to the PduL family.</text>
</comment>
<comment type="function">
    <text evidence="10">Involved in 1,2-propanediol (1,2-PD) degradation by catalyzing the conversion of propanoyl-CoA to propanoyl-phosphate.</text>
</comment>
<keyword evidence="5 10" id="KW-0808">Transferase</keyword>
<evidence type="ECO:0000256" key="8">
    <source>
        <dbReference type="ARBA" id="ARBA00023315"/>
    </source>
</evidence>
<dbReference type="RefSeq" id="WP_413779958.1">
    <property type="nucleotide sequence ID" value="NZ_JAUOZS010000001.1"/>
</dbReference>
<evidence type="ECO:0000256" key="6">
    <source>
        <dbReference type="ARBA" id="ARBA00022723"/>
    </source>
</evidence>
<dbReference type="Proteomes" id="UP001254848">
    <property type="component" value="Unassembled WGS sequence"/>
</dbReference>
<dbReference type="EMBL" id="JAUOZS010000001">
    <property type="protein sequence ID" value="MDT8901447.1"/>
    <property type="molecule type" value="Genomic_DNA"/>
</dbReference>
<comment type="cofactor">
    <cofactor evidence="1">
        <name>Zn(2+)</name>
        <dbReference type="ChEBI" id="CHEBI:29105"/>
    </cofactor>
</comment>
<dbReference type="NCBIfam" id="NF011652">
    <property type="entry name" value="PRK15070.1"/>
    <property type="match status" value="1"/>
</dbReference>
<keyword evidence="8 10" id="KW-0012">Acyltransferase</keyword>
<evidence type="ECO:0000256" key="4">
    <source>
        <dbReference type="ARBA" id="ARBA00020837"/>
    </source>
</evidence>
<evidence type="ECO:0000256" key="9">
    <source>
        <dbReference type="ARBA" id="ARBA00047589"/>
    </source>
</evidence>
<dbReference type="EC" id="2.3.1.222" evidence="3 10"/>
<comment type="catalytic activity">
    <reaction evidence="9 10">
        <text>propanoyl-CoA + phosphate = propanoyl phosphate + CoA</text>
        <dbReference type="Rhea" id="RHEA:28046"/>
        <dbReference type="ChEBI" id="CHEBI:43474"/>
        <dbReference type="ChEBI" id="CHEBI:57287"/>
        <dbReference type="ChEBI" id="CHEBI:57392"/>
        <dbReference type="ChEBI" id="CHEBI:58933"/>
        <dbReference type="EC" id="2.3.1.222"/>
    </reaction>
</comment>
<accession>A0ABU3NXB2</accession>
<evidence type="ECO:0000256" key="5">
    <source>
        <dbReference type="ARBA" id="ARBA00022679"/>
    </source>
</evidence>
<sequence length="192" mass="20832">MAKPKITVGISARHLHISQEHLDILFGKGHQLHPFKDLGQPGQYACEERVDLVTEKGSFKQVRILGPVRPNTQVELALTDAMKLGLKVPVRDSGDHRDAPGLTLVGPKGEVKLGTGVIAACRHIHMTPADAAEFGVKDKQFVSVKIGDAERCLIFDKVLVRVHENFALEMHVDTDEGNACGAKTGDFAEIVG</sequence>
<name>A0ABU3NXB2_9FIRM</name>
<evidence type="ECO:0000256" key="7">
    <source>
        <dbReference type="ARBA" id="ARBA00022833"/>
    </source>
</evidence>
<comment type="caution">
    <text evidence="11">The sequence shown here is derived from an EMBL/GenBank/DDBJ whole genome shotgun (WGS) entry which is preliminary data.</text>
</comment>
<reference evidence="11 12" key="1">
    <citation type="submission" date="2023-07" db="EMBL/GenBank/DDBJ databases">
        <title>The novel representative of Negativicutes class, Anaeroselena agilis gen. nov. sp. nov.</title>
        <authorList>
            <person name="Prokofeva M.I."/>
            <person name="Elcheninov A.G."/>
            <person name="Klyukina A."/>
            <person name="Kublanov I.V."/>
            <person name="Frolov E.N."/>
            <person name="Podosokorskaya O.A."/>
        </authorList>
    </citation>
    <scope>NUCLEOTIDE SEQUENCE [LARGE SCALE GENOMIC DNA]</scope>
    <source>
        <strain evidence="11 12">4137-cl</strain>
    </source>
</reference>
<organism evidence="11 12">
    <name type="scientific">Anaeroselena agilis</name>
    <dbReference type="NCBI Taxonomy" id="3063788"/>
    <lineage>
        <taxon>Bacteria</taxon>
        <taxon>Bacillati</taxon>
        <taxon>Bacillota</taxon>
        <taxon>Negativicutes</taxon>
        <taxon>Acetonemataceae</taxon>
        <taxon>Anaeroselena</taxon>
    </lineage>
</organism>
<evidence type="ECO:0000256" key="1">
    <source>
        <dbReference type="ARBA" id="ARBA00001947"/>
    </source>
</evidence>
<comment type="pathway">
    <text evidence="10">Polyol metabolism; 1,2-propanediol degradation.</text>
</comment>
<dbReference type="PIRSF" id="PIRSF010130">
    <property type="entry name" value="PduL"/>
    <property type="match status" value="1"/>
</dbReference>
<evidence type="ECO:0000256" key="10">
    <source>
        <dbReference type="PIRNR" id="PIRNR010130"/>
    </source>
</evidence>
<evidence type="ECO:0000313" key="11">
    <source>
        <dbReference type="EMBL" id="MDT8901447.1"/>
    </source>
</evidence>
<keyword evidence="6" id="KW-0479">Metal-binding</keyword>
<evidence type="ECO:0000256" key="2">
    <source>
        <dbReference type="ARBA" id="ARBA00007342"/>
    </source>
</evidence>
<evidence type="ECO:0000256" key="3">
    <source>
        <dbReference type="ARBA" id="ARBA00012206"/>
    </source>
</evidence>
<evidence type="ECO:0000313" key="12">
    <source>
        <dbReference type="Proteomes" id="UP001254848"/>
    </source>
</evidence>
<dbReference type="InterPro" id="IPR008300">
    <property type="entry name" value="PTAC"/>
</dbReference>
<protein>
    <recommendedName>
        <fullName evidence="4 10">Phosphate propanoyltransferase</fullName>
        <ecNumber evidence="3 10">2.3.1.222</ecNumber>
    </recommendedName>
</protein>
<gene>
    <name evidence="11" type="ORF">Q4T40_09365</name>
</gene>
<dbReference type="Pfam" id="PF06130">
    <property type="entry name" value="PTAC"/>
    <property type="match status" value="1"/>
</dbReference>
<dbReference type="PANTHER" id="PTHR39453:SF1">
    <property type="entry name" value="PHOSPHATE PROPANOYLTRANSFERASE"/>
    <property type="match status" value="1"/>
</dbReference>
<keyword evidence="12" id="KW-1185">Reference proteome</keyword>
<keyword evidence="7" id="KW-0862">Zinc</keyword>
<dbReference type="PANTHER" id="PTHR39453">
    <property type="entry name" value="PHOSPHATE PROPANOYLTRANSFERASE"/>
    <property type="match status" value="1"/>
</dbReference>
<proteinExistence type="inferred from homology"/>